<name>A0A7S1PXB8_NEODS</name>
<dbReference type="PANTHER" id="PTHR33987">
    <property type="entry name" value="CALCINEURIN-LIKE METALLO-PHOSPHOESTERASE SUPERFAMILY PROTEIN"/>
    <property type="match status" value="1"/>
</dbReference>
<dbReference type="InterPro" id="IPR029052">
    <property type="entry name" value="Metallo-depent_PP-like"/>
</dbReference>
<feature type="transmembrane region" description="Helical" evidence="1">
    <location>
        <begin position="15"/>
        <end position="34"/>
    </location>
</feature>
<proteinExistence type="predicted"/>
<keyword evidence="1" id="KW-0472">Membrane</keyword>
<reference evidence="3" key="1">
    <citation type="submission" date="2021-01" db="EMBL/GenBank/DDBJ databases">
        <authorList>
            <person name="Corre E."/>
            <person name="Pelletier E."/>
            <person name="Niang G."/>
            <person name="Scheremetjew M."/>
            <person name="Finn R."/>
            <person name="Kale V."/>
            <person name="Holt S."/>
            <person name="Cochrane G."/>
            <person name="Meng A."/>
            <person name="Brown T."/>
            <person name="Cohen L."/>
        </authorList>
    </citation>
    <scope>NUCLEOTIDE SEQUENCE</scope>
    <source>
        <strain evidence="3">CCAP 1951/1</strain>
    </source>
</reference>
<dbReference type="Pfam" id="PF09423">
    <property type="entry name" value="PhoD"/>
    <property type="match status" value="1"/>
</dbReference>
<protein>
    <recommendedName>
        <fullName evidence="2">PhoD-like phosphatase metallophosphatase domain-containing protein</fullName>
    </recommendedName>
</protein>
<evidence type="ECO:0000313" key="3">
    <source>
        <dbReference type="EMBL" id="CAD9107369.1"/>
    </source>
</evidence>
<sequence>MALEWIPWTVAPSKAVGVSVVLLCVMHLWALWAFGSFAPAAKIVQGSEHVPLPSLAPHTVVGWGACNKHDRDQRFWGVVGRALTLNETRRADGFVWLGDAIYADDLGASGWRTSSPTSMAAKYTAFRQSLDYAQFRNQLLAEPSGVWDDHDMGADGASRSFELKSLTQQLYLDFLAVPKTSPRRRRDGVYHLHTVPFHNTSTALTTRFDFAVCFVLLDARFHRDDPKVPGADILGEEQWQWLWSVLVDPTDEVGEPRVARQRDLFSRCAFTAVANGIQVLSDEKPTENWGVYPGARERLLRTLALAGAQRFVLLSGDVHYADYLTVPHMAFGTDGIVEITSSGLTHSLADVGVTPEVFDLLNANPRRAGRFIGRSFGSIAVTDTTAVVSVHEVTTGAVVLQHAVNIDTVGNTLLQRDHRFGIDVVAAPSKRLFHAMDRLPFTVSHRVRLRIIDLLASGWCALFH</sequence>
<feature type="domain" description="PhoD-like phosphatase metallophosphatase" evidence="2">
    <location>
        <begin position="88"/>
        <end position="349"/>
    </location>
</feature>
<evidence type="ECO:0000259" key="2">
    <source>
        <dbReference type="Pfam" id="PF09423"/>
    </source>
</evidence>
<accession>A0A7S1PXB8</accession>
<keyword evidence="1" id="KW-1133">Transmembrane helix</keyword>
<dbReference type="SUPFAM" id="SSF56300">
    <property type="entry name" value="Metallo-dependent phosphatases"/>
    <property type="match status" value="1"/>
</dbReference>
<organism evidence="3">
    <name type="scientific">Neobodo designis</name>
    <name type="common">Flagellated protozoan</name>
    <name type="synonym">Bodo designis</name>
    <dbReference type="NCBI Taxonomy" id="312471"/>
    <lineage>
        <taxon>Eukaryota</taxon>
        <taxon>Discoba</taxon>
        <taxon>Euglenozoa</taxon>
        <taxon>Kinetoplastea</taxon>
        <taxon>Metakinetoplastina</taxon>
        <taxon>Neobodonida</taxon>
        <taxon>Neobodo</taxon>
    </lineage>
</organism>
<keyword evidence="1" id="KW-0812">Transmembrane</keyword>
<gene>
    <name evidence="3" type="ORF">NDES1114_LOCUS10402</name>
</gene>
<dbReference type="PANTHER" id="PTHR33987:SF1">
    <property type="entry name" value="CALCINEURIN-LIKE METALLO-PHOSPHOESTERASE SUPERFAMILY PROTEIN"/>
    <property type="match status" value="1"/>
</dbReference>
<dbReference type="CDD" id="cd07389">
    <property type="entry name" value="MPP_PhoD"/>
    <property type="match status" value="1"/>
</dbReference>
<dbReference type="InterPro" id="IPR018946">
    <property type="entry name" value="PhoD-like_MPP"/>
</dbReference>
<dbReference type="EMBL" id="HBGF01015863">
    <property type="protein sequence ID" value="CAD9107369.1"/>
    <property type="molecule type" value="Transcribed_RNA"/>
</dbReference>
<evidence type="ECO:0000256" key="1">
    <source>
        <dbReference type="SAM" id="Phobius"/>
    </source>
</evidence>
<dbReference type="InterPro" id="IPR038607">
    <property type="entry name" value="PhoD-like_sf"/>
</dbReference>
<dbReference type="AlphaFoldDB" id="A0A7S1PXB8"/>
<dbReference type="Gene3D" id="3.60.21.70">
    <property type="entry name" value="PhoD-like phosphatase"/>
    <property type="match status" value="1"/>
</dbReference>